<reference evidence="10 11" key="1">
    <citation type="submission" date="2016-10" db="EMBL/GenBank/DDBJ databases">
        <authorList>
            <person name="de Groot N.N."/>
        </authorList>
    </citation>
    <scope>NUCLEOTIDE SEQUENCE [LARGE SCALE GENOMIC DNA]</scope>
    <source>
        <strain evidence="10 11">DSM 10317</strain>
    </source>
</reference>
<dbReference type="PROSITE" id="PS00211">
    <property type="entry name" value="ABC_TRANSPORTER_1"/>
    <property type="match status" value="1"/>
</dbReference>
<evidence type="ECO:0000256" key="2">
    <source>
        <dbReference type="ARBA" id="ARBA00022448"/>
    </source>
</evidence>
<evidence type="ECO:0000256" key="8">
    <source>
        <dbReference type="ARBA" id="ARBA00023136"/>
    </source>
</evidence>
<dbReference type="AlphaFoldDB" id="A0A1G5RXJ2"/>
<dbReference type="CDD" id="cd03258">
    <property type="entry name" value="ABC_MetN_methionine_transporter"/>
    <property type="match status" value="1"/>
</dbReference>
<keyword evidence="7" id="KW-0029">Amino-acid transport</keyword>
<dbReference type="EMBL" id="FMWK01000004">
    <property type="protein sequence ID" value="SCZ78049.1"/>
    <property type="molecule type" value="Genomic_DNA"/>
</dbReference>
<dbReference type="SMART" id="SM00930">
    <property type="entry name" value="NIL"/>
    <property type="match status" value="1"/>
</dbReference>
<feature type="domain" description="ABC transporter" evidence="9">
    <location>
        <begin position="2"/>
        <end position="241"/>
    </location>
</feature>
<dbReference type="GO" id="GO:0016887">
    <property type="term" value="F:ATP hydrolysis activity"/>
    <property type="evidence" value="ECO:0007669"/>
    <property type="project" value="InterPro"/>
</dbReference>
<keyword evidence="4" id="KW-0547">Nucleotide-binding</keyword>
<dbReference type="InterPro" id="IPR027417">
    <property type="entry name" value="P-loop_NTPase"/>
</dbReference>
<protein>
    <submittedName>
        <fullName evidence="10">D-methionine transport system ATP-binding protein</fullName>
    </submittedName>
</protein>
<sequence length="339" mass="37438">MIRLENVSKEFKTKGGKVDAVHNVSFEIRDGEIFGIIGFSGAGKSTLVRCLNLLERPTEGHVWFGDLDLTQASEKELRKARKSIGMIFQQFNLLAQRNVIDNVCYPLEISGVSKKEAREKARELLKIVDLADKEKSYPAQLSGGQKQRVAIARALATDPKVLLCDEATSALDPLTTRNTLNLLKEINEKMGVTVVIITHEMRVVEQICDRVAIMSSGVVEEIGEVKEIFRNPKSDTGRKLVTPEEEDGGVPVPTKDYIRIVFDGQSSYEPVLAQLILQTGLELNILGASTADINGSAFGQLLIETPEKIEDLKKIREFLSAKGVFAEEVKTLQEGGLNE</sequence>
<dbReference type="InterPro" id="IPR017871">
    <property type="entry name" value="ABC_transporter-like_CS"/>
</dbReference>
<evidence type="ECO:0000259" key="9">
    <source>
        <dbReference type="PROSITE" id="PS50893"/>
    </source>
</evidence>
<accession>A0A1G5RXJ2</accession>
<dbReference type="InterPro" id="IPR003593">
    <property type="entry name" value="AAA+_ATPase"/>
</dbReference>
<dbReference type="Gene3D" id="3.40.50.300">
    <property type="entry name" value="P-loop containing nucleotide triphosphate hydrolases"/>
    <property type="match status" value="1"/>
</dbReference>
<dbReference type="Pfam" id="PF00005">
    <property type="entry name" value="ABC_tran"/>
    <property type="match status" value="1"/>
</dbReference>
<name>A0A1G5RXJ2_PSEXY</name>
<dbReference type="SMART" id="SM00382">
    <property type="entry name" value="AAA"/>
    <property type="match status" value="1"/>
</dbReference>
<dbReference type="GO" id="GO:0005886">
    <property type="term" value="C:plasma membrane"/>
    <property type="evidence" value="ECO:0007669"/>
    <property type="project" value="UniProtKB-ARBA"/>
</dbReference>
<evidence type="ECO:0000256" key="4">
    <source>
        <dbReference type="ARBA" id="ARBA00022741"/>
    </source>
</evidence>
<evidence type="ECO:0000256" key="1">
    <source>
        <dbReference type="ARBA" id="ARBA00005417"/>
    </source>
</evidence>
<dbReference type="RefSeq" id="WP_090161950.1">
    <property type="nucleotide sequence ID" value="NZ_FMWK01000004.1"/>
</dbReference>
<keyword evidence="3" id="KW-1003">Cell membrane</keyword>
<evidence type="ECO:0000256" key="3">
    <source>
        <dbReference type="ARBA" id="ARBA00022475"/>
    </source>
</evidence>
<dbReference type="PROSITE" id="PS50893">
    <property type="entry name" value="ABC_TRANSPORTER_2"/>
    <property type="match status" value="1"/>
</dbReference>
<proteinExistence type="inferred from homology"/>
<dbReference type="InterPro" id="IPR045865">
    <property type="entry name" value="ACT-like_dom_sf"/>
</dbReference>
<keyword evidence="5 10" id="KW-0067">ATP-binding</keyword>
<organism evidence="10 11">
    <name type="scientific">Pseudobutyrivibrio xylanivorans</name>
    <dbReference type="NCBI Taxonomy" id="185007"/>
    <lineage>
        <taxon>Bacteria</taxon>
        <taxon>Bacillati</taxon>
        <taxon>Bacillota</taxon>
        <taxon>Clostridia</taxon>
        <taxon>Lachnospirales</taxon>
        <taxon>Lachnospiraceae</taxon>
        <taxon>Pseudobutyrivibrio</taxon>
    </lineage>
</organism>
<dbReference type="PANTHER" id="PTHR43166">
    <property type="entry name" value="AMINO ACID IMPORT ATP-BINDING PROTEIN"/>
    <property type="match status" value="1"/>
</dbReference>
<dbReference type="InterPro" id="IPR003439">
    <property type="entry name" value="ABC_transporter-like_ATP-bd"/>
</dbReference>
<evidence type="ECO:0000313" key="11">
    <source>
        <dbReference type="Proteomes" id="UP000199428"/>
    </source>
</evidence>
<comment type="similarity">
    <text evidence="1">Belongs to the ABC transporter superfamily.</text>
</comment>
<dbReference type="SUPFAM" id="SSF52540">
    <property type="entry name" value="P-loop containing nucleoside triphosphate hydrolases"/>
    <property type="match status" value="1"/>
</dbReference>
<gene>
    <name evidence="10" type="ORF">SAMN02910350_01095</name>
</gene>
<dbReference type="InterPro" id="IPR041701">
    <property type="entry name" value="MetN_ABC"/>
</dbReference>
<keyword evidence="6" id="KW-1278">Translocase</keyword>
<evidence type="ECO:0000256" key="5">
    <source>
        <dbReference type="ARBA" id="ARBA00022840"/>
    </source>
</evidence>
<evidence type="ECO:0000256" key="6">
    <source>
        <dbReference type="ARBA" id="ARBA00022967"/>
    </source>
</evidence>
<keyword evidence="2" id="KW-0813">Transport</keyword>
<dbReference type="GO" id="GO:0006865">
    <property type="term" value="P:amino acid transport"/>
    <property type="evidence" value="ECO:0007669"/>
    <property type="project" value="UniProtKB-KW"/>
</dbReference>
<evidence type="ECO:0000256" key="7">
    <source>
        <dbReference type="ARBA" id="ARBA00022970"/>
    </source>
</evidence>
<dbReference type="PANTHER" id="PTHR43166:SF30">
    <property type="entry name" value="METHIONINE IMPORT ATP-BINDING PROTEIN METN"/>
    <property type="match status" value="1"/>
</dbReference>
<dbReference type="SUPFAM" id="SSF55021">
    <property type="entry name" value="ACT-like"/>
    <property type="match status" value="1"/>
</dbReference>
<evidence type="ECO:0000313" key="10">
    <source>
        <dbReference type="EMBL" id="SCZ78049.1"/>
    </source>
</evidence>
<dbReference type="GO" id="GO:0005524">
    <property type="term" value="F:ATP binding"/>
    <property type="evidence" value="ECO:0007669"/>
    <property type="project" value="UniProtKB-KW"/>
</dbReference>
<dbReference type="InterPro" id="IPR018449">
    <property type="entry name" value="NIL_domain"/>
</dbReference>
<dbReference type="FunFam" id="3.40.50.300:FF:000056">
    <property type="entry name" value="Cell division ATP-binding protein FtsE"/>
    <property type="match status" value="1"/>
</dbReference>
<dbReference type="Gene3D" id="3.30.70.260">
    <property type="match status" value="1"/>
</dbReference>
<dbReference type="Pfam" id="PF09383">
    <property type="entry name" value="NIL"/>
    <property type="match status" value="1"/>
</dbReference>
<dbReference type="InterPro" id="IPR050086">
    <property type="entry name" value="MetN_ABC_transporter-like"/>
</dbReference>
<keyword evidence="8" id="KW-0472">Membrane</keyword>
<dbReference type="Proteomes" id="UP000199428">
    <property type="component" value="Unassembled WGS sequence"/>
</dbReference>